<feature type="region of interest" description="Disordered" evidence="1">
    <location>
        <begin position="1"/>
        <end position="46"/>
    </location>
</feature>
<dbReference type="AlphaFoldDB" id="A0A5K1JTS9"/>
<feature type="region of interest" description="Disordered" evidence="1">
    <location>
        <begin position="90"/>
        <end position="116"/>
    </location>
</feature>
<protein>
    <submittedName>
        <fullName evidence="2">Cell surface hydrophobicity-associated protein</fullName>
    </submittedName>
</protein>
<organism evidence="2">
    <name type="scientific">Ganoderma boninense</name>
    <dbReference type="NCBI Taxonomy" id="34458"/>
    <lineage>
        <taxon>Eukaryota</taxon>
        <taxon>Fungi</taxon>
        <taxon>Dikarya</taxon>
        <taxon>Basidiomycota</taxon>
        <taxon>Agaricomycotina</taxon>
        <taxon>Agaricomycetes</taxon>
        <taxon>Polyporales</taxon>
        <taxon>Polyporaceae</taxon>
        <taxon>Ganoderma</taxon>
    </lineage>
</organism>
<accession>A0A5K1JTS9</accession>
<feature type="compositionally biased region" description="Basic and acidic residues" evidence="1">
    <location>
        <begin position="104"/>
        <end position="113"/>
    </location>
</feature>
<gene>
    <name evidence="2" type="primary">Q7Z8E8</name>
</gene>
<name>A0A5K1JTS9_9APHY</name>
<dbReference type="EMBL" id="LR724773">
    <property type="protein sequence ID" value="VWO95389.1"/>
    <property type="molecule type" value="Genomic_DNA"/>
</dbReference>
<evidence type="ECO:0000313" key="2">
    <source>
        <dbReference type="EMBL" id="VWO95389.1"/>
    </source>
</evidence>
<sequence length="269" mass="30093">MKAKTAIVAIPAHSASPTKPFASRYRSTAPSPSCKPQAPQPHAAEDDSFWDSSSCILRPLPDTWNRHAKAFATLEGALTLNESELRALHAIPRSEEGDAEADGEQERGRERPATRSQAALGRKIEFALRASRKAYLRKYGVPLYALLCASEDALQKVMVGGSACSVAGVGLRRVRIRFVWPQSPTVSPSPVMYEQWVRIDESTTKVQLGMLVAKVFYGFLTQKTAELSREQTFEWRVRPDALYRTWLTRLERVETNVFIADLRYALNDP</sequence>
<proteinExistence type="predicted"/>
<reference evidence="2" key="1">
    <citation type="submission" date="2019-10" db="EMBL/GenBank/DDBJ databases">
        <authorList>
            <person name="Nor Muhammad N."/>
        </authorList>
    </citation>
    <scope>NUCLEOTIDE SEQUENCE</scope>
</reference>
<evidence type="ECO:0000256" key="1">
    <source>
        <dbReference type="SAM" id="MobiDB-lite"/>
    </source>
</evidence>